<keyword evidence="17" id="KW-1133">Transmembrane helix</keyword>
<evidence type="ECO:0000256" key="14">
    <source>
        <dbReference type="ARBA" id="ARBA00033080"/>
    </source>
</evidence>
<comment type="similarity">
    <text evidence="3">Belongs to the glycosyltransferase 65 family.</text>
</comment>
<dbReference type="Proteomes" id="UP001174909">
    <property type="component" value="Unassembled WGS sequence"/>
</dbReference>
<proteinExistence type="inferred from homology"/>
<keyword evidence="13" id="KW-0119">Carbohydrate metabolism</keyword>
<dbReference type="GO" id="GO:0046922">
    <property type="term" value="F:peptide-O-fucosyltransferase activity"/>
    <property type="evidence" value="ECO:0007669"/>
    <property type="project" value="UniProtKB-EC"/>
</dbReference>
<comment type="pathway">
    <text evidence="2">Protein modification; protein glycosylation.</text>
</comment>
<keyword evidence="8" id="KW-0256">Endoplasmic reticulum</keyword>
<keyword evidence="10" id="KW-1015">Disulfide bond</keyword>
<comment type="subcellular location">
    <subcellularLocation>
        <location evidence="1">Endoplasmic reticulum</location>
    </subcellularLocation>
</comment>
<dbReference type="GO" id="GO:0008593">
    <property type="term" value="P:regulation of Notch signaling pathway"/>
    <property type="evidence" value="ECO:0007669"/>
    <property type="project" value="TreeGrafter"/>
</dbReference>
<evidence type="ECO:0000256" key="17">
    <source>
        <dbReference type="SAM" id="Phobius"/>
    </source>
</evidence>
<evidence type="ECO:0000256" key="5">
    <source>
        <dbReference type="ARBA" id="ARBA00021745"/>
    </source>
</evidence>
<dbReference type="GO" id="GO:0005783">
    <property type="term" value="C:endoplasmic reticulum"/>
    <property type="evidence" value="ECO:0007669"/>
    <property type="project" value="UniProtKB-SubCell"/>
</dbReference>
<dbReference type="InterPro" id="IPR019378">
    <property type="entry name" value="GDP-Fuc_O-FucTrfase"/>
</dbReference>
<dbReference type="Gene3D" id="3.40.50.11350">
    <property type="match status" value="1"/>
</dbReference>
<keyword evidence="17" id="KW-0472">Membrane</keyword>
<gene>
    <name evidence="18" type="ORF">GBAR_LOCUS30538</name>
</gene>
<evidence type="ECO:0000256" key="16">
    <source>
        <dbReference type="ARBA" id="ARBA00048647"/>
    </source>
</evidence>
<evidence type="ECO:0000256" key="2">
    <source>
        <dbReference type="ARBA" id="ARBA00004922"/>
    </source>
</evidence>
<evidence type="ECO:0000256" key="13">
    <source>
        <dbReference type="ARBA" id="ARBA00023277"/>
    </source>
</evidence>
<dbReference type="Pfam" id="PF10250">
    <property type="entry name" value="O-FucT"/>
    <property type="match status" value="1"/>
</dbReference>
<evidence type="ECO:0000256" key="8">
    <source>
        <dbReference type="ARBA" id="ARBA00022824"/>
    </source>
</evidence>
<comment type="caution">
    <text evidence="18">The sequence shown here is derived from an EMBL/GenBank/DDBJ whole genome shotgun (WGS) entry which is preliminary data.</text>
</comment>
<evidence type="ECO:0000256" key="10">
    <source>
        <dbReference type="ARBA" id="ARBA00023157"/>
    </source>
</evidence>
<evidence type="ECO:0000256" key="15">
    <source>
        <dbReference type="ARBA" id="ARBA00047273"/>
    </source>
</evidence>
<dbReference type="GO" id="GO:0006004">
    <property type="term" value="P:fucose metabolic process"/>
    <property type="evidence" value="ECO:0007669"/>
    <property type="project" value="UniProtKB-KW"/>
</dbReference>
<feature type="transmembrane region" description="Helical" evidence="17">
    <location>
        <begin position="124"/>
        <end position="146"/>
    </location>
</feature>
<keyword evidence="7" id="KW-0808">Transferase</keyword>
<evidence type="ECO:0000313" key="19">
    <source>
        <dbReference type="Proteomes" id="UP001174909"/>
    </source>
</evidence>
<dbReference type="Gene3D" id="3.40.50.11340">
    <property type="match status" value="1"/>
</dbReference>
<reference evidence="18" key="1">
    <citation type="submission" date="2023-03" db="EMBL/GenBank/DDBJ databases">
        <authorList>
            <person name="Steffen K."/>
            <person name="Cardenas P."/>
        </authorList>
    </citation>
    <scope>NUCLEOTIDE SEQUENCE</scope>
</reference>
<dbReference type="PANTHER" id="PTHR21420:SF9">
    <property type="entry name" value="GDP-FUCOSE PROTEIN O-FUCOSYLTRANSFERASE 1"/>
    <property type="match status" value="1"/>
</dbReference>
<evidence type="ECO:0000256" key="11">
    <source>
        <dbReference type="ARBA" id="ARBA00023180"/>
    </source>
</evidence>
<keyword evidence="6" id="KW-0328">Glycosyltransferase</keyword>
<feature type="transmembrane region" description="Helical" evidence="17">
    <location>
        <begin position="12"/>
        <end position="33"/>
    </location>
</feature>
<comment type="catalytic activity">
    <reaction evidence="16">
        <text>L-seryl-[protein] + GDP-beta-L-fucose = 3-O-(alpha-L-fucosyl)-L-seryl-[protein] + GDP + H(+)</text>
        <dbReference type="Rhea" id="RHEA:63644"/>
        <dbReference type="Rhea" id="RHEA-COMP:9863"/>
        <dbReference type="Rhea" id="RHEA-COMP:17914"/>
        <dbReference type="ChEBI" id="CHEBI:15378"/>
        <dbReference type="ChEBI" id="CHEBI:29999"/>
        <dbReference type="ChEBI" id="CHEBI:57273"/>
        <dbReference type="ChEBI" id="CHEBI:58189"/>
        <dbReference type="ChEBI" id="CHEBI:189632"/>
        <dbReference type="EC" id="2.4.1.221"/>
    </reaction>
    <physiologicalReaction direction="left-to-right" evidence="16">
        <dbReference type="Rhea" id="RHEA:63645"/>
    </physiologicalReaction>
</comment>
<sequence>MRIAEGFARKVSLAFIGISFIGWIVFTAGFGLYRKWLEDFDLEESYLYAYWAGSVIGPFVHILAIAHVLLWGLPSSVVGSITAVLSIMYLSAVGYGMVFGGIYIDSTSDVDVPDELDDVDNGLKLMFAGGLITTLFWVCAMSNWMLDILLLSVALWAGTGHGYEWDDHGYVLYCPCMGRFGNQAAHFLGVLRFAKELNRTLAVPPWRSYARKANVPFGEWFDIEAVQRYHKSLPLEEFMVQLAPRHWPQGERVGYCYRARDRGVNDCLMKEGNPFGPFWDELGVSFDMSEFTGLGHDVYNERTRDLWNKKFPPAQHPVLTFKGAPASFPVQTFNRDLQRYVVWNSHIREWTEDYVQREMSGEPYIAVHLRIGSDWEKACERVVGMQSFMESDQCLEDITGATITQEMCLQTLLHQEETGT</sequence>
<keyword evidence="12" id="KW-0294">Fucose metabolism</keyword>
<organism evidence="18 19">
    <name type="scientific">Geodia barretti</name>
    <name type="common">Barrett's horny sponge</name>
    <dbReference type="NCBI Taxonomy" id="519541"/>
    <lineage>
        <taxon>Eukaryota</taxon>
        <taxon>Metazoa</taxon>
        <taxon>Porifera</taxon>
        <taxon>Demospongiae</taxon>
        <taxon>Heteroscleromorpha</taxon>
        <taxon>Tetractinellida</taxon>
        <taxon>Astrophorina</taxon>
        <taxon>Geodiidae</taxon>
        <taxon>Geodia</taxon>
    </lineage>
</organism>
<dbReference type="GO" id="GO:0007219">
    <property type="term" value="P:Notch signaling pathway"/>
    <property type="evidence" value="ECO:0007669"/>
    <property type="project" value="UniProtKB-KW"/>
</dbReference>
<evidence type="ECO:0000256" key="12">
    <source>
        <dbReference type="ARBA" id="ARBA00023253"/>
    </source>
</evidence>
<evidence type="ECO:0000256" key="3">
    <source>
        <dbReference type="ARBA" id="ARBA00010626"/>
    </source>
</evidence>
<feature type="transmembrane region" description="Helical" evidence="17">
    <location>
        <begin position="48"/>
        <end position="71"/>
    </location>
</feature>
<evidence type="ECO:0000256" key="7">
    <source>
        <dbReference type="ARBA" id="ARBA00022679"/>
    </source>
</evidence>
<evidence type="ECO:0000256" key="1">
    <source>
        <dbReference type="ARBA" id="ARBA00004240"/>
    </source>
</evidence>
<keyword evidence="19" id="KW-1185">Reference proteome</keyword>
<accession>A0AA35XG03</accession>
<keyword evidence="9" id="KW-0914">Notch signaling pathway</keyword>
<comment type="catalytic activity">
    <reaction evidence="15">
        <text>L-threonyl-[protein] + GDP-beta-L-fucose = 3-O-(alpha-L-fucosyl)-L-threonyl-[protein] + GDP + H(+)</text>
        <dbReference type="Rhea" id="RHEA:70491"/>
        <dbReference type="Rhea" id="RHEA-COMP:11060"/>
        <dbReference type="Rhea" id="RHEA-COMP:17915"/>
        <dbReference type="ChEBI" id="CHEBI:15378"/>
        <dbReference type="ChEBI" id="CHEBI:30013"/>
        <dbReference type="ChEBI" id="CHEBI:57273"/>
        <dbReference type="ChEBI" id="CHEBI:58189"/>
        <dbReference type="ChEBI" id="CHEBI:189631"/>
        <dbReference type="EC" id="2.4.1.221"/>
    </reaction>
    <physiologicalReaction direction="left-to-right" evidence="15">
        <dbReference type="Rhea" id="RHEA:70492"/>
    </physiologicalReaction>
</comment>
<dbReference type="InterPro" id="IPR039922">
    <property type="entry name" value="POFUT1"/>
</dbReference>
<dbReference type="EC" id="2.4.1.221" evidence="4"/>
<protein>
    <recommendedName>
        <fullName evidence="5">GDP-fucose protein O-fucosyltransferase 1</fullName>
        <ecNumber evidence="4">2.4.1.221</ecNumber>
    </recommendedName>
    <alternativeName>
        <fullName evidence="14">Peptide-O-fucosyltransferase 1</fullName>
    </alternativeName>
</protein>
<evidence type="ECO:0000256" key="4">
    <source>
        <dbReference type="ARBA" id="ARBA00012196"/>
    </source>
</evidence>
<evidence type="ECO:0000256" key="9">
    <source>
        <dbReference type="ARBA" id="ARBA00022976"/>
    </source>
</evidence>
<dbReference type="AlphaFoldDB" id="A0AA35XG03"/>
<feature type="transmembrane region" description="Helical" evidence="17">
    <location>
        <begin position="83"/>
        <end position="104"/>
    </location>
</feature>
<evidence type="ECO:0000256" key="6">
    <source>
        <dbReference type="ARBA" id="ARBA00022676"/>
    </source>
</evidence>
<evidence type="ECO:0000313" key="18">
    <source>
        <dbReference type="EMBL" id="CAI8056064.1"/>
    </source>
</evidence>
<dbReference type="EMBL" id="CASHTH010004318">
    <property type="protein sequence ID" value="CAI8056064.1"/>
    <property type="molecule type" value="Genomic_DNA"/>
</dbReference>
<keyword evidence="17" id="KW-0812">Transmembrane</keyword>
<dbReference type="CDD" id="cd11302">
    <property type="entry name" value="O-FucT-1"/>
    <property type="match status" value="1"/>
</dbReference>
<name>A0AA35XG03_GEOBA</name>
<keyword evidence="11" id="KW-0325">Glycoprotein</keyword>
<dbReference type="PANTHER" id="PTHR21420">
    <property type="entry name" value="GDP-FUCOSE PROTEIN O-FUCOSYLTRANSFERASE 1"/>
    <property type="match status" value="1"/>
</dbReference>